<dbReference type="Gene3D" id="3.40.190.10">
    <property type="entry name" value="Periplasmic binding protein-like II"/>
    <property type="match status" value="2"/>
</dbReference>
<dbReference type="GO" id="GO:0030288">
    <property type="term" value="C:outer membrane-bounded periplasmic space"/>
    <property type="evidence" value="ECO:0007669"/>
    <property type="project" value="TreeGrafter"/>
</dbReference>
<proteinExistence type="predicted"/>
<evidence type="ECO:0000313" key="4">
    <source>
        <dbReference type="Proteomes" id="UP000194161"/>
    </source>
</evidence>
<dbReference type="STRING" id="463040.CAL15_03425"/>
<evidence type="ECO:0000256" key="1">
    <source>
        <dbReference type="ARBA" id="ARBA00022729"/>
    </source>
</evidence>
<dbReference type="SUPFAM" id="SSF53850">
    <property type="entry name" value="Periplasmic binding protein-like II"/>
    <property type="match status" value="1"/>
</dbReference>
<dbReference type="EMBL" id="CP021111">
    <property type="protein sequence ID" value="ARP93511.1"/>
    <property type="molecule type" value="Genomic_DNA"/>
</dbReference>
<reference evidence="3 4" key="1">
    <citation type="submission" date="2017-05" db="EMBL/GenBank/DDBJ databases">
        <title>Complete and WGS of Bordetella genogroups.</title>
        <authorList>
            <person name="Spilker T."/>
            <person name="LiPuma J."/>
        </authorList>
    </citation>
    <scope>NUCLEOTIDE SEQUENCE [LARGE SCALE GENOMIC DNA]</scope>
    <source>
        <strain evidence="3 4">AU7206</strain>
    </source>
</reference>
<dbReference type="GO" id="GO:0030976">
    <property type="term" value="F:thiamine pyrophosphate binding"/>
    <property type="evidence" value="ECO:0007669"/>
    <property type="project" value="TreeGrafter"/>
</dbReference>
<evidence type="ECO:0008006" key="5">
    <source>
        <dbReference type="Google" id="ProtNLM"/>
    </source>
</evidence>
<keyword evidence="1 2" id="KW-0732">Signal</keyword>
<organism evidence="3 4">
    <name type="scientific">Bordetella genomosp. 13</name>
    <dbReference type="NCBI Taxonomy" id="463040"/>
    <lineage>
        <taxon>Bacteria</taxon>
        <taxon>Pseudomonadati</taxon>
        <taxon>Pseudomonadota</taxon>
        <taxon>Betaproteobacteria</taxon>
        <taxon>Burkholderiales</taxon>
        <taxon>Alcaligenaceae</taxon>
        <taxon>Bordetella</taxon>
    </lineage>
</organism>
<dbReference type="KEGG" id="bgm:CAL15_03425"/>
<dbReference type="GO" id="GO:0030975">
    <property type="term" value="F:thiamine binding"/>
    <property type="evidence" value="ECO:0007669"/>
    <property type="project" value="TreeGrafter"/>
</dbReference>
<evidence type="ECO:0000256" key="2">
    <source>
        <dbReference type="SAM" id="SignalP"/>
    </source>
</evidence>
<dbReference type="RefSeq" id="WP_086077296.1">
    <property type="nucleotide sequence ID" value="NZ_CP021111.1"/>
</dbReference>
<dbReference type="PANTHER" id="PTHR30006:SF2">
    <property type="entry name" value="ABC TRANSPORTER SUBSTRATE-BINDING PROTEIN"/>
    <property type="match status" value="1"/>
</dbReference>
<dbReference type="Pfam" id="PF13343">
    <property type="entry name" value="SBP_bac_6"/>
    <property type="match status" value="1"/>
</dbReference>
<sequence>MQRRTFLAVIPAAVAGTAFRVPAMAEEVLPVYNLVGTFMNWNVIVDAYARKTGVRPTLGLRSGSSPALVALKLETRHPQASAAYWSLDIAVDAKKEGVTVPYFPQGIDVVPTNLKDKDGHWWAIASTNVIIGVNDKVLAERGVKPPASFADLLKPEYKGLAACMDPTWSGTASVFMYGINFVLGGTKTDFRPGMRWLKAFAANGQQFRSELVSPRLALGDAAITVDAEGGILTPRAKGAPVSAVVPAEGVVSAALGMSLAKGGPKRAEAEAFMDWLLGAEAQRLIAEGYFRPVREDAIPAQVAQGLPRIDNLVSLDIPHQATTVATLKRAFVEIVMRDGDVDRVLGRHGLAG</sequence>
<dbReference type="Proteomes" id="UP000194161">
    <property type="component" value="Chromosome"/>
</dbReference>
<feature type="chain" id="PRO_5013275450" description="ABC transporter substrate-binding protein" evidence="2">
    <location>
        <begin position="26"/>
        <end position="352"/>
    </location>
</feature>
<name>A0A1W6Z828_9BORD</name>
<protein>
    <recommendedName>
        <fullName evidence="5">ABC transporter substrate-binding protein</fullName>
    </recommendedName>
</protein>
<dbReference type="PANTHER" id="PTHR30006">
    <property type="entry name" value="THIAMINE-BINDING PERIPLASMIC PROTEIN-RELATED"/>
    <property type="match status" value="1"/>
</dbReference>
<dbReference type="GO" id="GO:0015888">
    <property type="term" value="P:thiamine transport"/>
    <property type="evidence" value="ECO:0007669"/>
    <property type="project" value="TreeGrafter"/>
</dbReference>
<accession>A0A1W6Z828</accession>
<gene>
    <name evidence="3" type="ORF">CAL15_03425</name>
</gene>
<keyword evidence="4" id="KW-1185">Reference proteome</keyword>
<feature type="signal peptide" evidence="2">
    <location>
        <begin position="1"/>
        <end position="25"/>
    </location>
</feature>
<dbReference type="OrthoDB" id="366726at2"/>
<evidence type="ECO:0000313" key="3">
    <source>
        <dbReference type="EMBL" id="ARP93511.1"/>
    </source>
</evidence>
<dbReference type="AlphaFoldDB" id="A0A1W6Z828"/>